<accession>A0A1H3R6E3</accession>
<organism evidence="2 3">
    <name type="scientific">Rhodonellum ikkaensis</name>
    <dbReference type="NCBI Taxonomy" id="336829"/>
    <lineage>
        <taxon>Bacteria</taxon>
        <taxon>Pseudomonadati</taxon>
        <taxon>Bacteroidota</taxon>
        <taxon>Cytophagia</taxon>
        <taxon>Cytophagales</taxon>
        <taxon>Cytophagaceae</taxon>
        <taxon>Rhodonellum</taxon>
    </lineage>
</organism>
<evidence type="ECO:0000313" key="2">
    <source>
        <dbReference type="EMBL" id="SDZ20539.1"/>
    </source>
</evidence>
<feature type="compositionally biased region" description="Acidic residues" evidence="1">
    <location>
        <begin position="60"/>
        <end position="72"/>
    </location>
</feature>
<dbReference type="EMBL" id="FNQC01000007">
    <property type="protein sequence ID" value="SDZ20539.1"/>
    <property type="molecule type" value="Genomic_DNA"/>
</dbReference>
<evidence type="ECO:0000313" key="3">
    <source>
        <dbReference type="Proteomes" id="UP000199663"/>
    </source>
</evidence>
<sequence length="83" mass="9548">MTIEMQKPKDMQKKPEEFPILPKIPGITPNPDFPLPAIDPEYPGIPHPEENPKEFPIPEIEPEDWPEIDPDAEPEKEPDMKPN</sequence>
<evidence type="ECO:0000256" key="1">
    <source>
        <dbReference type="SAM" id="MobiDB-lite"/>
    </source>
</evidence>
<reference evidence="2 3" key="1">
    <citation type="submission" date="2016-10" db="EMBL/GenBank/DDBJ databases">
        <authorList>
            <person name="Varghese N."/>
            <person name="Submissions S."/>
        </authorList>
    </citation>
    <scope>NUCLEOTIDE SEQUENCE [LARGE SCALE GENOMIC DNA]</scope>
    <source>
        <strain evidence="2 3">DSM 17997</strain>
    </source>
</reference>
<name>A0A1H3R6E3_9BACT</name>
<gene>
    <name evidence="2" type="ORF">SAMN05444412_107184</name>
</gene>
<comment type="caution">
    <text evidence="2">The sequence shown here is derived from an EMBL/GenBank/DDBJ whole genome shotgun (WGS) entry which is preliminary data.</text>
</comment>
<proteinExistence type="predicted"/>
<protein>
    <submittedName>
        <fullName evidence="2">Protein TonB</fullName>
    </submittedName>
</protein>
<keyword evidence="3" id="KW-1185">Reference proteome</keyword>
<feature type="region of interest" description="Disordered" evidence="1">
    <location>
        <begin position="1"/>
        <end position="83"/>
    </location>
</feature>
<dbReference type="Proteomes" id="UP000199663">
    <property type="component" value="Unassembled WGS sequence"/>
</dbReference>
<feature type="compositionally biased region" description="Basic and acidic residues" evidence="1">
    <location>
        <begin position="73"/>
        <end position="83"/>
    </location>
</feature>
<feature type="compositionally biased region" description="Basic and acidic residues" evidence="1">
    <location>
        <begin position="1"/>
        <end position="17"/>
    </location>
</feature>